<comment type="similarity">
    <text evidence="1">Belongs to the 'GDXG' lipolytic enzyme family.</text>
</comment>
<protein>
    <recommendedName>
        <fullName evidence="5">Alpha/beta hydrolase fold-3 domain-containing protein</fullName>
    </recommendedName>
</protein>
<dbReference type="PROSITE" id="PS01174">
    <property type="entry name" value="LIPASE_GDXG_SER"/>
    <property type="match status" value="1"/>
</dbReference>
<dbReference type="Gene3D" id="3.40.50.1820">
    <property type="entry name" value="alpha/beta hydrolase"/>
    <property type="match status" value="1"/>
</dbReference>
<dbReference type="InterPro" id="IPR013094">
    <property type="entry name" value="AB_hydrolase_3"/>
</dbReference>
<keyword evidence="7" id="KW-1185">Reference proteome</keyword>
<gene>
    <name evidence="6" type="ORF">Taro_056458</name>
</gene>
<reference evidence="6" key="1">
    <citation type="submission" date="2017-07" db="EMBL/GenBank/DDBJ databases">
        <title>Taro Niue Genome Assembly and Annotation.</title>
        <authorList>
            <person name="Atibalentja N."/>
            <person name="Keating K."/>
            <person name="Fields C.J."/>
        </authorList>
    </citation>
    <scope>NUCLEOTIDE SEQUENCE</scope>
    <source>
        <strain evidence="6">Niue_2</strain>
        <tissue evidence="6">Leaf</tissue>
    </source>
</reference>
<evidence type="ECO:0000313" key="6">
    <source>
        <dbReference type="EMBL" id="MQM23394.1"/>
    </source>
</evidence>
<dbReference type="InterPro" id="IPR002168">
    <property type="entry name" value="Lipase_GDXG_HIS_AS"/>
</dbReference>
<dbReference type="PANTHER" id="PTHR23024:SF379">
    <property type="entry name" value="OS07G0606800 PROTEIN"/>
    <property type="match status" value="1"/>
</dbReference>
<feature type="signal peptide" evidence="4">
    <location>
        <begin position="1"/>
        <end position="24"/>
    </location>
</feature>
<evidence type="ECO:0000256" key="3">
    <source>
        <dbReference type="PROSITE-ProRule" id="PRU10038"/>
    </source>
</evidence>
<evidence type="ECO:0000256" key="4">
    <source>
        <dbReference type="SAM" id="SignalP"/>
    </source>
</evidence>
<dbReference type="PROSITE" id="PS01173">
    <property type="entry name" value="LIPASE_GDXG_HIS"/>
    <property type="match status" value="1"/>
</dbReference>
<dbReference type="Proteomes" id="UP000652761">
    <property type="component" value="Unassembled WGS sequence"/>
</dbReference>
<dbReference type="SUPFAM" id="SSF53474">
    <property type="entry name" value="alpha/beta-Hydrolases"/>
    <property type="match status" value="1"/>
</dbReference>
<feature type="chain" id="PRO_5032909176" description="Alpha/beta hydrolase fold-3 domain-containing protein" evidence="4">
    <location>
        <begin position="25"/>
        <end position="323"/>
    </location>
</feature>
<organism evidence="6 7">
    <name type="scientific">Colocasia esculenta</name>
    <name type="common">Wild taro</name>
    <name type="synonym">Arum esculentum</name>
    <dbReference type="NCBI Taxonomy" id="4460"/>
    <lineage>
        <taxon>Eukaryota</taxon>
        <taxon>Viridiplantae</taxon>
        <taxon>Streptophyta</taxon>
        <taxon>Embryophyta</taxon>
        <taxon>Tracheophyta</taxon>
        <taxon>Spermatophyta</taxon>
        <taxon>Magnoliopsida</taxon>
        <taxon>Liliopsida</taxon>
        <taxon>Araceae</taxon>
        <taxon>Aroideae</taxon>
        <taxon>Colocasieae</taxon>
        <taxon>Colocasia</taxon>
    </lineage>
</organism>
<proteinExistence type="inferred from homology"/>
<dbReference type="InterPro" id="IPR050466">
    <property type="entry name" value="Carboxylest/Gibb_receptor"/>
</dbReference>
<comment type="caution">
    <text evidence="6">The sequence shown here is derived from an EMBL/GenBank/DDBJ whole genome shotgun (WGS) entry which is preliminary data.</text>
</comment>
<dbReference type="PANTHER" id="PTHR23024">
    <property type="entry name" value="ARYLACETAMIDE DEACETYLASE"/>
    <property type="match status" value="1"/>
</dbReference>
<evidence type="ECO:0000259" key="5">
    <source>
        <dbReference type="Pfam" id="PF07859"/>
    </source>
</evidence>
<keyword evidence="4" id="KW-0732">Signal</keyword>
<dbReference type="InterPro" id="IPR029058">
    <property type="entry name" value="AB_hydrolase_fold"/>
</dbReference>
<dbReference type="OrthoDB" id="408631at2759"/>
<evidence type="ECO:0000313" key="7">
    <source>
        <dbReference type="Proteomes" id="UP000652761"/>
    </source>
</evidence>
<evidence type="ECO:0000256" key="1">
    <source>
        <dbReference type="ARBA" id="ARBA00010515"/>
    </source>
</evidence>
<feature type="domain" description="Alpha/beta hydrolase fold-3" evidence="5">
    <location>
        <begin position="83"/>
        <end position="296"/>
    </location>
</feature>
<dbReference type="GO" id="GO:0016787">
    <property type="term" value="F:hydrolase activity"/>
    <property type="evidence" value="ECO:0007669"/>
    <property type="project" value="UniProtKB-KW"/>
</dbReference>
<evidence type="ECO:0000256" key="2">
    <source>
        <dbReference type="ARBA" id="ARBA00022801"/>
    </source>
</evidence>
<dbReference type="Pfam" id="PF07859">
    <property type="entry name" value="Abhydrolase_3"/>
    <property type="match status" value="1"/>
</dbReference>
<feature type="active site" evidence="3">
    <location>
        <position position="162"/>
    </location>
</feature>
<dbReference type="AlphaFoldDB" id="A0A843XTX9"/>
<keyword evidence="2" id="KW-0378">Hydrolase</keyword>
<name>A0A843XTX9_COLES</name>
<accession>A0A843XTX9</accession>
<dbReference type="InterPro" id="IPR033140">
    <property type="entry name" value="Lipase_GDXG_put_SER_AS"/>
</dbReference>
<sequence length="323" mass="34981">MMAGTCPSLPWRTRLFLFVTSVAANLVRRRDGSVNRCLISLFEPRAPANPIPVDGVSSSDHTLDPVRGLWVRVFSPQEHLPVIVYFHGGGFTFHSPATRAFDALCRRIAREVPAAVVSVNYRLAPEHRYPAAYDDCFDALRWVDGASGVLPAASAVFLAGDSAGGNIAHHVAKRAAAAGSFERVTISGVALLQPFLGGEARTESEVRFGGAPPLTMELSDWMWRSFLPLGADRDHEAANVFGSGSGVEVAGFPPTAVFVGGCDPIRDRQIGYVKWLRGAGVEVGVVEYLGAFHGFYAYPELPEARQVVMDLADFVWVQLGKLR</sequence>
<dbReference type="EMBL" id="NMUH01016197">
    <property type="protein sequence ID" value="MQM23394.1"/>
    <property type="molecule type" value="Genomic_DNA"/>
</dbReference>